<proteinExistence type="predicted"/>
<protein>
    <submittedName>
        <fullName evidence="3">Auxin_canalis domain-containing protein</fullName>
    </submittedName>
</protein>
<dbReference type="Proteomes" id="UP000270296">
    <property type="component" value="Unassembled WGS sequence"/>
</dbReference>
<evidence type="ECO:0000313" key="2">
    <source>
        <dbReference type="Proteomes" id="UP000270296"/>
    </source>
</evidence>
<keyword evidence="2" id="KW-1185">Reference proteome</keyword>
<dbReference type="WBParaSite" id="SBAD_0000050101-mRNA-1">
    <property type="protein sequence ID" value="SBAD_0000050101-mRNA-1"/>
    <property type="gene ID" value="SBAD_0000050101"/>
</dbReference>
<accession>A0A183IA35</accession>
<reference evidence="1 2" key="2">
    <citation type="submission" date="2018-11" db="EMBL/GenBank/DDBJ databases">
        <authorList>
            <consortium name="Pathogen Informatics"/>
        </authorList>
    </citation>
    <scope>NUCLEOTIDE SEQUENCE [LARGE SCALE GENOMIC DNA]</scope>
</reference>
<gene>
    <name evidence="1" type="ORF">SBAD_LOCUS479</name>
</gene>
<dbReference type="EMBL" id="UZAM01001326">
    <property type="protein sequence ID" value="VDO84072.1"/>
    <property type="molecule type" value="Genomic_DNA"/>
</dbReference>
<organism evidence="3">
    <name type="scientific">Soboliphyme baturini</name>
    <dbReference type="NCBI Taxonomy" id="241478"/>
    <lineage>
        <taxon>Eukaryota</taxon>
        <taxon>Metazoa</taxon>
        <taxon>Ecdysozoa</taxon>
        <taxon>Nematoda</taxon>
        <taxon>Enoplea</taxon>
        <taxon>Dorylaimia</taxon>
        <taxon>Dioctophymatida</taxon>
        <taxon>Dioctophymatoidea</taxon>
        <taxon>Soboliphymatidae</taxon>
        <taxon>Soboliphyme</taxon>
    </lineage>
</organism>
<evidence type="ECO:0000313" key="3">
    <source>
        <dbReference type="WBParaSite" id="SBAD_0000050101-mRNA-1"/>
    </source>
</evidence>
<dbReference type="AlphaFoldDB" id="A0A183IA35"/>
<sequence length="75" mass="8491">MLEALSDASASATRKEKRRWKMTIQGSWHQMTMSASISFIHNELDGGCRQSTVQVPFGLFFKEPIDVCEWPSVAE</sequence>
<name>A0A183IA35_9BILA</name>
<reference evidence="3" key="1">
    <citation type="submission" date="2016-06" db="UniProtKB">
        <authorList>
            <consortium name="WormBaseParasite"/>
        </authorList>
    </citation>
    <scope>IDENTIFICATION</scope>
</reference>
<evidence type="ECO:0000313" key="1">
    <source>
        <dbReference type="EMBL" id="VDO84072.1"/>
    </source>
</evidence>